<proteinExistence type="predicted"/>
<dbReference type="Pfam" id="PF03764">
    <property type="entry name" value="EFG_IV"/>
    <property type="match status" value="1"/>
</dbReference>
<evidence type="ECO:0000313" key="9">
    <source>
        <dbReference type="Proteomes" id="UP000320333"/>
    </source>
</evidence>
<dbReference type="FunFam" id="3.40.50.300:FF:000514">
    <property type="entry name" value="Ribosome-releasing factor 2, mitochondrial"/>
    <property type="match status" value="1"/>
</dbReference>
<dbReference type="EMBL" id="QEAP01000415">
    <property type="protein sequence ID" value="TPX67032.1"/>
    <property type="molecule type" value="Genomic_DNA"/>
</dbReference>
<dbReference type="CDD" id="cd01886">
    <property type="entry name" value="EF-G"/>
    <property type="match status" value="1"/>
</dbReference>
<keyword evidence="4" id="KW-0496">Mitochondrion</keyword>
<sequence length="874" mass="94173">MNAFRPRIRTLLAHRHVPPTASTRILSTTTLSANKATSAAPGSTKNAGPPAIRNIGIIAHIDAGKTTLTERMLFYAGYTQRIGDVDEGSTVTDYLPSERARGITITSACIPLLWHNARINLIDTPGHVDFTMEVARSVRVLDGAVVLLDGVAGVEAQTETVWRQANKQRISRILVINKMDRDGASFPRALRAVQTRLKGSGEPVVIQLPIIRDGMASRFRGIVDLVRLEVLDFSSKETGAFVERRPFKDAVSFMGAVLSSESSKPGGPSRLLNDADAHEVEKLWESVIESRATLVEQLSALDDQVLDAFLEGAEGSPLAVETDMLKGALRRLTLNGSVIPVLCGSAFKNMGVQPVMDAVVDYLPSPSDRPAASGTLPSGEVATVDHNDKKFCALAFKIIHDEKRGAMVFVRVYSGKLEPRTVLFNSTQKITERATKILQMYADDYEEIPNVSAGNIACILGLSETKTGDTLLIASEHSIASSKKSSPGAAPTPIKPTPSAITLETIALPPPVFVRSVEPLSIADTRKLESALTALSREDPSLVVTVDPDSGQTLLGGMGELHLEIASERLQDTHRCAATMGKVTISYRESLPTHSEPVFYTLEYDKQIFGKHSQLTVSLGVEPLPPSSPDDEQEWIRSVPGEENENIVDVDTFLSVKDMFPVPVLMIPSKNPRKPPTIASPPGYPSIEEIKTAVREGIMGTLARGPILGFPVVNLRVNVMEVRLGKVDVTSLGAVRAAVGRCLRDIMRGVTDGKSGASNAGKINCPTRLLEPIMDLNVTVPEKYVGLVTKDLTGTRRGNVVSLGTENEDGENTGVGDYESHVVHATVPLGSLLGYSTALRGMTAGTGVFSMKLLGYGRMSSDREESVIHDLKGY</sequence>
<keyword evidence="3" id="KW-0648">Protein biosynthesis</keyword>
<evidence type="ECO:0000256" key="6">
    <source>
        <dbReference type="ARBA" id="ARBA00024731"/>
    </source>
</evidence>
<dbReference type="InterPro" id="IPR005225">
    <property type="entry name" value="Small_GTP-bd"/>
</dbReference>
<dbReference type="Pfam" id="PF14492">
    <property type="entry name" value="EFG_III"/>
    <property type="match status" value="1"/>
</dbReference>
<comment type="caution">
    <text evidence="8">The sequence shown here is derived from an EMBL/GenBank/DDBJ whole genome shotgun (WGS) entry which is preliminary data.</text>
</comment>
<evidence type="ECO:0000256" key="2">
    <source>
        <dbReference type="ARBA" id="ARBA00022741"/>
    </source>
</evidence>
<evidence type="ECO:0000259" key="7">
    <source>
        <dbReference type="PROSITE" id="PS51722"/>
    </source>
</evidence>
<dbReference type="Gene3D" id="2.40.30.10">
    <property type="entry name" value="Translation factors"/>
    <property type="match status" value="1"/>
</dbReference>
<dbReference type="SUPFAM" id="SSF50447">
    <property type="entry name" value="Translation proteins"/>
    <property type="match status" value="1"/>
</dbReference>
<dbReference type="GO" id="GO:0005759">
    <property type="term" value="C:mitochondrial matrix"/>
    <property type="evidence" value="ECO:0007669"/>
    <property type="project" value="UniProtKB-ARBA"/>
</dbReference>
<dbReference type="PROSITE" id="PS00301">
    <property type="entry name" value="G_TR_1"/>
    <property type="match status" value="1"/>
</dbReference>
<dbReference type="InterPro" id="IPR053905">
    <property type="entry name" value="EF-G-like_DII"/>
</dbReference>
<dbReference type="Proteomes" id="UP000320333">
    <property type="component" value="Unassembled WGS sequence"/>
</dbReference>
<dbReference type="SUPFAM" id="SSF54980">
    <property type="entry name" value="EF-G C-terminal domain-like"/>
    <property type="match status" value="2"/>
</dbReference>
<dbReference type="NCBIfam" id="TIGR00231">
    <property type="entry name" value="small_GTP"/>
    <property type="match status" value="1"/>
</dbReference>
<dbReference type="Gene3D" id="3.30.70.870">
    <property type="entry name" value="Elongation Factor G (Translational Gtpase), domain 3"/>
    <property type="match status" value="1"/>
</dbReference>
<dbReference type="Gene3D" id="3.30.230.10">
    <property type="match status" value="1"/>
</dbReference>
<dbReference type="GO" id="GO:0032790">
    <property type="term" value="P:ribosome disassembly"/>
    <property type="evidence" value="ECO:0007669"/>
    <property type="project" value="TreeGrafter"/>
</dbReference>
<dbReference type="OrthoDB" id="198619at2759"/>
<accession>A0A507ET34</accession>
<dbReference type="PRINTS" id="PR00315">
    <property type="entry name" value="ELONGATNFCT"/>
</dbReference>
<evidence type="ECO:0000256" key="3">
    <source>
        <dbReference type="ARBA" id="ARBA00022917"/>
    </source>
</evidence>
<dbReference type="GO" id="GO:0032543">
    <property type="term" value="P:mitochondrial translation"/>
    <property type="evidence" value="ECO:0007669"/>
    <property type="project" value="TreeGrafter"/>
</dbReference>
<keyword evidence="9" id="KW-1185">Reference proteome</keyword>
<reference evidence="8 9" key="1">
    <citation type="journal article" date="2019" name="Sci. Rep.">
        <title>Comparative genomics of chytrid fungi reveal insights into the obligate biotrophic and pathogenic lifestyle of Synchytrium endobioticum.</title>
        <authorList>
            <person name="van de Vossenberg B.T.L.H."/>
            <person name="Warris S."/>
            <person name="Nguyen H.D.T."/>
            <person name="van Gent-Pelzer M.P.E."/>
            <person name="Joly D.L."/>
            <person name="van de Geest H.C."/>
            <person name="Bonants P.J.M."/>
            <person name="Smith D.S."/>
            <person name="Levesque C.A."/>
            <person name="van der Lee T.A.J."/>
        </authorList>
    </citation>
    <scope>NUCLEOTIDE SEQUENCE [LARGE SCALE GENOMIC DNA]</scope>
    <source>
        <strain evidence="8 9">CBS 675.73</strain>
    </source>
</reference>
<dbReference type="PANTHER" id="PTHR43261:SF1">
    <property type="entry name" value="RIBOSOME-RELEASING FACTOR 2, MITOCHONDRIAL"/>
    <property type="match status" value="1"/>
</dbReference>
<dbReference type="InterPro" id="IPR009000">
    <property type="entry name" value="Transl_B-barrel_sf"/>
</dbReference>
<evidence type="ECO:0000313" key="8">
    <source>
        <dbReference type="EMBL" id="TPX67032.1"/>
    </source>
</evidence>
<evidence type="ECO:0000256" key="5">
    <source>
        <dbReference type="ARBA" id="ARBA00023134"/>
    </source>
</evidence>
<dbReference type="PANTHER" id="PTHR43261">
    <property type="entry name" value="TRANSLATION ELONGATION FACTOR G-RELATED"/>
    <property type="match status" value="1"/>
</dbReference>
<dbReference type="InterPro" id="IPR014721">
    <property type="entry name" value="Ribsml_uS5_D2-typ_fold_subgr"/>
</dbReference>
<dbReference type="GO" id="GO:0005525">
    <property type="term" value="F:GTP binding"/>
    <property type="evidence" value="ECO:0007669"/>
    <property type="project" value="UniProtKB-KW"/>
</dbReference>
<protein>
    <recommendedName>
        <fullName evidence="1">Elongation factor 2</fullName>
    </recommendedName>
</protein>
<name>A0A507ET34_9FUNG</name>
<dbReference type="CDD" id="cd03713">
    <property type="entry name" value="EFG_mtEFG_C"/>
    <property type="match status" value="1"/>
</dbReference>
<dbReference type="PROSITE" id="PS51722">
    <property type="entry name" value="G_TR_2"/>
    <property type="match status" value="1"/>
</dbReference>
<dbReference type="InterPro" id="IPR035649">
    <property type="entry name" value="EFG_V"/>
</dbReference>
<dbReference type="Pfam" id="PF00009">
    <property type="entry name" value="GTP_EFTU"/>
    <property type="match status" value="1"/>
</dbReference>
<dbReference type="Pfam" id="PF00679">
    <property type="entry name" value="EFG_C"/>
    <property type="match status" value="1"/>
</dbReference>
<dbReference type="InterPro" id="IPR020568">
    <property type="entry name" value="Ribosomal_Su5_D2-typ_SF"/>
</dbReference>
<dbReference type="GO" id="GO:0003924">
    <property type="term" value="F:GTPase activity"/>
    <property type="evidence" value="ECO:0007669"/>
    <property type="project" value="InterPro"/>
</dbReference>
<gene>
    <name evidence="8" type="ORF">CcCBS67573_g07630</name>
</gene>
<dbReference type="SMART" id="SM00838">
    <property type="entry name" value="EFG_C"/>
    <property type="match status" value="1"/>
</dbReference>
<keyword evidence="5" id="KW-0342">GTP-binding</keyword>
<dbReference type="InterPro" id="IPR041095">
    <property type="entry name" value="EFG_II"/>
</dbReference>
<dbReference type="Gene3D" id="3.30.70.240">
    <property type="match status" value="1"/>
</dbReference>
<dbReference type="AlphaFoldDB" id="A0A507ET34"/>
<dbReference type="InterPro" id="IPR009022">
    <property type="entry name" value="EFG_III"/>
</dbReference>
<evidence type="ECO:0000256" key="1">
    <source>
        <dbReference type="ARBA" id="ARBA00017891"/>
    </source>
</evidence>
<dbReference type="InterPro" id="IPR027417">
    <property type="entry name" value="P-loop_NTPase"/>
</dbReference>
<dbReference type="CDD" id="cd16262">
    <property type="entry name" value="EFG_III"/>
    <property type="match status" value="1"/>
</dbReference>
<dbReference type="InterPro" id="IPR000640">
    <property type="entry name" value="EFG_V-like"/>
</dbReference>
<dbReference type="Pfam" id="PF22042">
    <property type="entry name" value="EF-G_D2"/>
    <property type="match status" value="1"/>
</dbReference>
<keyword evidence="2" id="KW-0547">Nucleotide-binding</keyword>
<dbReference type="Gene3D" id="3.40.50.300">
    <property type="entry name" value="P-loop containing nucleotide triphosphate hydrolases"/>
    <property type="match status" value="1"/>
</dbReference>
<dbReference type="InterPro" id="IPR005517">
    <property type="entry name" value="Transl_elong_EFG/EF2_IV"/>
</dbReference>
<dbReference type="SUPFAM" id="SSF52540">
    <property type="entry name" value="P-loop containing nucleoside triphosphate hydrolases"/>
    <property type="match status" value="1"/>
</dbReference>
<dbReference type="InterPro" id="IPR035647">
    <property type="entry name" value="EFG_III/V"/>
</dbReference>
<dbReference type="InterPro" id="IPR000795">
    <property type="entry name" value="T_Tr_GTP-bd_dom"/>
</dbReference>
<evidence type="ECO:0000256" key="4">
    <source>
        <dbReference type="ARBA" id="ARBA00023128"/>
    </source>
</evidence>
<dbReference type="SUPFAM" id="SSF54211">
    <property type="entry name" value="Ribosomal protein S5 domain 2-like"/>
    <property type="match status" value="1"/>
</dbReference>
<dbReference type="InterPro" id="IPR031157">
    <property type="entry name" value="G_TR_CS"/>
</dbReference>
<dbReference type="STRING" id="246404.A0A507ET34"/>
<comment type="function">
    <text evidence="6">Catalyzes the GTP-dependent ribosomal translocation step during translation elongation. During this step, the ribosome changes from the pre-translocational (PRE) to the post-translocational (POST) state as the newly formed A-site-bound peptidyl-tRNA and P-site-bound deacylated tRNA move to the P and E sites, respectively. Catalyzes the coordinated movement of the two tRNA molecules, the mRNA and conformational changes in the ribosome.</text>
</comment>
<feature type="domain" description="Tr-type G" evidence="7">
    <location>
        <begin position="50"/>
        <end position="367"/>
    </location>
</feature>
<organism evidence="8 9">
    <name type="scientific">Chytriomyces confervae</name>
    <dbReference type="NCBI Taxonomy" id="246404"/>
    <lineage>
        <taxon>Eukaryota</taxon>
        <taxon>Fungi</taxon>
        <taxon>Fungi incertae sedis</taxon>
        <taxon>Chytridiomycota</taxon>
        <taxon>Chytridiomycota incertae sedis</taxon>
        <taxon>Chytridiomycetes</taxon>
        <taxon>Chytridiales</taxon>
        <taxon>Chytriomycetaceae</taxon>
        <taxon>Chytriomyces</taxon>
    </lineage>
</organism>